<proteinExistence type="predicted"/>
<dbReference type="Proteomes" id="UP001420932">
    <property type="component" value="Unassembled WGS sequence"/>
</dbReference>
<sequence length="246" mass="28031">MDDALVIIEFLHLQLLKEASRLYAASWVLDIGPDLQPNDYKKYKDEEVKTHEVNSAAKEKGPSSLEGLGKITYNGQIQRTSAYARTRIVSNVKAILDERIGNGEVSNKQGIRGREDVSGKMLEVIASIDLQMGKDMTFKGISMLTMAEETLMVEVIFRVIKMDRTSLLGDNIDYMKELLERIKNLQEEIDVNSYELNLIGIFKELKTNEIMIRNTPKFDVERRITKPDRRFFAMKIGSDAINNGHN</sequence>
<dbReference type="EMBL" id="JBBNAF010000010">
    <property type="protein sequence ID" value="KAK9106715.1"/>
    <property type="molecule type" value="Genomic_DNA"/>
</dbReference>
<dbReference type="AlphaFoldDB" id="A0AAP0FA13"/>
<dbReference type="PANTHER" id="PTHR36064">
    <property type="entry name" value="EMBRYO DEFECTIVE 2735"/>
    <property type="match status" value="1"/>
</dbReference>
<gene>
    <name evidence="1" type="ORF">Syun_022726</name>
</gene>
<comment type="caution">
    <text evidence="1">The sequence shown here is derived from an EMBL/GenBank/DDBJ whole genome shotgun (WGS) entry which is preliminary data.</text>
</comment>
<protein>
    <submittedName>
        <fullName evidence="1">Uncharacterized protein</fullName>
    </submittedName>
</protein>
<name>A0AAP0FA13_9MAGN</name>
<evidence type="ECO:0000313" key="2">
    <source>
        <dbReference type="Proteomes" id="UP001420932"/>
    </source>
</evidence>
<evidence type="ECO:0000313" key="1">
    <source>
        <dbReference type="EMBL" id="KAK9106715.1"/>
    </source>
</evidence>
<keyword evidence="2" id="KW-1185">Reference proteome</keyword>
<accession>A0AAP0FA13</accession>
<organism evidence="1 2">
    <name type="scientific">Stephania yunnanensis</name>
    <dbReference type="NCBI Taxonomy" id="152371"/>
    <lineage>
        <taxon>Eukaryota</taxon>
        <taxon>Viridiplantae</taxon>
        <taxon>Streptophyta</taxon>
        <taxon>Embryophyta</taxon>
        <taxon>Tracheophyta</taxon>
        <taxon>Spermatophyta</taxon>
        <taxon>Magnoliopsida</taxon>
        <taxon>Ranunculales</taxon>
        <taxon>Menispermaceae</taxon>
        <taxon>Menispermoideae</taxon>
        <taxon>Cissampelideae</taxon>
        <taxon>Stephania</taxon>
    </lineage>
</organism>
<reference evidence="1 2" key="1">
    <citation type="submission" date="2024-01" db="EMBL/GenBank/DDBJ databases">
        <title>Genome assemblies of Stephania.</title>
        <authorList>
            <person name="Yang L."/>
        </authorList>
    </citation>
    <scope>NUCLEOTIDE SEQUENCE [LARGE SCALE GENOMIC DNA]</scope>
    <source>
        <strain evidence="1">YNDBR</strain>
        <tissue evidence="1">Leaf</tissue>
    </source>
</reference>